<feature type="region of interest" description="Disordered" evidence="1">
    <location>
        <begin position="1"/>
        <end position="32"/>
    </location>
</feature>
<evidence type="ECO:0000313" key="3">
    <source>
        <dbReference type="EMBL" id="EHR59563.1"/>
    </source>
</evidence>
<keyword evidence="4" id="KW-1185">Reference proteome</keyword>
<proteinExistence type="predicted"/>
<sequence>MTQQSDPPPSPQPMPQWQHSGPSPVIPTQAPVPAAPRRKAAVVVAAVVGVLLGAAGMGGAWLLTSTSGGESGAAADAELACELVARTPEISMTEDDLSDLHRWGAASTLAMAAAEADPSYEQLSKKLQKPVLVVQQTFEASGPEYEQAMRDARAACANL</sequence>
<accession>H5XHV7</accession>
<dbReference type="eggNOG" id="ENOG5034A7G">
    <property type="taxonomic scope" value="Bacteria"/>
</dbReference>
<keyword evidence="2" id="KW-1133">Transmembrane helix</keyword>
<keyword evidence="2" id="KW-0812">Transmembrane</keyword>
<gene>
    <name evidence="3" type="ORF">SaccyDRAFT_0635</name>
</gene>
<dbReference type="EMBL" id="CM001440">
    <property type="protein sequence ID" value="EHR59563.1"/>
    <property type="molecule type" value="Genomic_DNA"/>
</dbReference>
<dbReference type="Proteomes" id="UP000002791">
    <property type="component" value="Chromosome"/>
</dbReference>
<organism evidence="3 4">
    <name type="scientific">Saccharomonospora cyanea NA-134</name>
    <dbReference type="NCBI Taxonomy" id="882082"/>
    <lineage>
        <taxon>Bacteria</taxon>
        <taxon>Bacillati</taxon>
        <taxon>Actinomycetota</taxon>
        <taxon>Actinomycetes</taxon>
        <taxon>Pseudonocardiales</taxon>
        <taxon>Pseudonocardiaceae</taxon>
        <taxon>Saccharomonospora</taxon>
    </lineage>
</organism>
<dbReference type="RefSeq" id="WP_005453504.1">
    <property type="nucleotide sequence ID" value="NZ_CM001440.1"/>
</dbReference>
<evidence type="ECO:0000313" key="4">
    <source>
        <dbReference type="Proteomes" id="UP000002791"/>
    </source>
</evidence>
<evidence type="ECO:0000256" key="2">
    <source>
        <dbReference type="SAM" id="Phobius"/>
    </source>
</evidence>
<feature type="transmembrane region" description="Helical" evidence="2">
    <location>
        <begin position="40"/>
        <end position="63"/>
    </location>
</feature>
<keyword evidence="2" id="KW-0472">Membrane</keyword>
<dbReference type="HOGENOM" id="CLU_147412_0_0_11"/>
<evidence type="ECO:0000256" key="1">
    <source>
        <dbReference type="SAM" id="MobiDB-lite"/>
    </source>
</evidence>
<feature type="compositionally biased region" description="Pro residues" evidence="1">
    <location>
        <begin position="1"/>
        <end position="14"/>
    </location>
</feature>
<dbReference type="OrthoDB" id="10006980at2"/>
<name>H5XHV7_9PSEU</name>
<dbReference type="AlphaFoldDB" id="H5XHV7"/>
<protein>
    <submittedName>
        <fullName evidence="3">Uncharacterized protein</fullName>
    </submittedName>
</protein>
<reference evidence="3 4" key="1">
    <citation type="submission" date="2011-11" db="EMBL/GenBank/DDBJ databases">
        <title>The Noncontiguous Finished sequence of Saccharomonospora cyanea NA-134.</title>
        <authorList>
            <consortium name="US DOE Joint Genome Institute"/>
            <person name="Lucas S."/>
            <person name="Han J."/>
            <person name="Lapidus A."/>
            <person name="Cheng J.-F."/>
            <person name="Goodwin L."/>
            <person name="Pitluck S."/>
            <person name="Peters L."/>
            <person name="Ovchinnikova G."/>
            <person name="Lu M."/>
            <person name="Detter J.C."/>
            <person name="Han C."/>
            <person name="Tapia R."/>
            <person name="Land M."/>
            <person name="Hauser L."/>
            <person name="Kyrpides N."/>
            <person name="Ivanova N."/>
            <person name="Pagani I."/>
            <person name="Brambilla E.-M."/>
            <person name="Klenk H.-P."/>
            <person name="Woyke T."/>
        </authorList>
    </citation>
    <scope>NUCLEOTIDE SEQUENCE [LARGE SCALE GENOMIC DNA]</scope>
    <source>
        <strain evidence="3 4">NA-134</strain>
    </source>
</reference>